<evidence type="ECO:0000313" key="5">
    <source>
        <dbReference type="Proteomes" id="UP000254712"/>
    </source>
</evidence>
<dbReference type="GO" id="GO:0006508">
    <property type="term" value="P:proteolysis"/>
    <property type="evidence" value="ECO:0007669"/>
    <property type="project" value="UniProtKB-KW"/>
</dbReference>
<name>A0A379WZV0_SALET</name>
<dbReference type="EMBL" id="LR134190">
    <property type="protein sequence ID" value="VEB50408.1"/>
    <property type="molecule type" value="Genomic_DNA"/>
</dbReference>
<keyword evidence="2" id="KW-0378">Hydrolase</keyword>
<dbReference type="InterPro" id="IPR001478">
    <property type="entry name" value="PDZ"/>
</dbReference>
<organism evidence="2 5">
    <name type="scientific">Salmonella enterica I</name>
    <dbReference type="NCBI Taxonomy" id="59201"/>
    <lineage>
        <taxon>Bacteria</taxon>
        <taxon>Pseudomonadati</taxon>
        <taxon>Pseudomonadota</taxon>
        <taxon>Gammaproteobacteria</taxon>
        <taxon>Enterobacterales</taxon>
        <taxon>Enterobacteriaceae</taxon>
        <taxon>Salmonella</taxon>
    </lineage>
</organism>
<evidence type="ECO:0000313" key="2">
    <source>
        <dbReference type="EMBL" id="SUH39490.1"/>
    </source>
</evidence>
<dbReference type="Proteomes" id="UP000254712">
    <property type="component" value="Unassembled WGS sequence"/>
</dbReference>
<dbReference type="FunFam" id="2.30.42.10:FF:000050">
    <property type="entry name" value="Periplasmic serine endoprotease DegP-like"/>
    <property type="match status" value="1"/>
</dbReference>
<reference evidence="2 5" key="1">
    <citation type="submission" date="2018-06" db="EMBL/GenBank/DDBJ databases">
        <authorList>
            <consortium name="Pathogen Informatics"/>
            <person name="Doyle S."/>
        </authorList>
    </citation>
    <scope>NUCLEOTIDE SEQUENCE [LARGE SCALE GENOMIC DNA]</scope>
    <source>
        <strain evidence="2 5">NCTC8261</strain>
    </source>
</reference>
<evidence type="ECO:0000313" key="6">
    <source>
        <dbReference type="Proteomes" id="UP000269208"/>
    </source>
</evidence>
<dbReference type="Gene3D" id="2.30.42.10">
    <property type="match status" value="1"/>
</dbReference>
<evidence type="ECO:0000313" key="4">
    <source>
        <dbReference type="EMBL" id="VEB50408.1"/>
    </source>
</evidence>
<dbReference type="Proteomes" id="UP000269208">
    <property type="component" value="Chromosome"/>
</dbReference>
<dbReference type="AlphaFoldDB" id="A0A379WZV0"/>
<protein>
    <submittedName>
        <fullName evidence="2">Serine endoprotease</fullName>
        <ecNumber evidence="2">3.4.21.-</ecNumber>
        <ecNumber evidence="2">3.4.21.107</ecNumber>
    </submittedName>
</protein>
<dbReference type="SUPFAM" id="SSF50156">
    <property type="entry name" value="PDZ domain-like"/>
    <property type="match status" value="1"/>
</dbReference>
<evidence type="ECO:0000259" key="1">
    <source>
        <dbReference type="PROSITE" id="PS50106"/>
    </source>
</evidence>
<dbReference type="EMBL" id="LR134149">
    <property type="protein sequence ID" value="VEA39492.1"/>
    <property type="molecule type" value="Genomic_DNA"/>
</dbReference>
<sequence length="118" mass="12433">MPVGSKISLGLLREGKAITVNLELQQSSQSQVDSSTIFSGIEGAEMSNKGQDKGVVVSSVKANSPAAQIGLKKGDVIIGANQQPVKNIAELRKILDSKPSVLALNIQRGDSSIYLLMQ</sequence>
<dbReference type="CDD" id="cd23084">
    <property type="entry name" value="cpPDZ2_DegP-like"/>
    <property type="match status" value="1"/>
</dbReference>
<keyword evidence="2" id="KW-0645">Protease</keyword>
<accession>A0A379WZV0</accession>
<dbReference type="Pfam" id="PF00595">
    <property type="entry name" value="PDZ"/>
    <property type="match status" value="1"/>
</dbReference>
<dbReference type="EC" id="3.4.21.107" evidence="2"/>
<feature type="domain" description="PDZ" evidence="1">
    <location>
        <begin position="21"/>
        <end position="110"/>
    </location>
</feature>
<dbReference type="PROSITE" id="PS50106">
    <property type="entry name" value="PDZ"/>
    <property type="match status" value="1"/>
</dbReference>
<dbReference type="EC" id="3.4.21.-" evidence="2"/>
<dbReference type="GO" id="GO:0008233">
    <property type="term" value="F:peptidase activity"/>
    <property type="evidence" value="ECO:0007669"/>
    <property type="project" value="UniProtKB-KW"/>
</dbReference>
<proteinExistence type="predicted"/>
<evidence type="ECO:0000313" key="7">
    <source>
        <dbReference type="Proteomes" id="UP000277214"/>
    </source>
</evidence>
<gene>
    <name evidence="2" type="primary">degP_1</name>
    <name evidence="4" type="ORF">NCTC6754_00084</name>
    <name evidence="2" type="ORF">NCTC8261_05854</name>
    <name evidence="3" type="ORF">NCTC8272_03150</name>
</gene>
<reference evidence="6 7" key="2">
    <citation type="submission" date="2018-12" db="EMBL/GenBank/DDBJ databases">
        <authorList>
            <consortium name="Pathogen Informatics"/>
        </authorList>
    </citation>
    <scope>NUCLEOTIDE SEQUENCE [LARGE SCALE GENOMIC DNA]</scope>
    <source>
        <strain evidence="4 6">NCTC6754</strain>
        <strain evidence="3 7">NCTC8272</strain>
    </source>
</reference>
<dbReference type="SMART" id="SM00228">
    <property type="entry name" value="PDZ"/>
    <property type="match status" value="1"/>
</dbReference>
<dbReference type="Proteomes" id="UP000277214">
    <property type="component" value="Chromosome 1"/>
</dbReference>
<dbReference type="EMBL" id="UGXT01000002">
    <property type="protein sequence ID" value="SUH39490.1"/>
    <property type="molecule type" value="Genomic_DNA"/>
</dbReference>
<dbReference type="InterPro" id="IPR036034">
    <property type="entry name" value="PDZ_sf"/>
</dbReference>
<evidence type="ECO:0000313" key="3">
    <source>
        <dbReference type="EMBL" id="VEA39492.1"/>
    </source>
</evidence>